<dbReference type="EMBL" id="KV878339">
    <property type="protein sequence ID" value="OJJ48299.1"/>
    <property type="molecule type" value="Genomic_DNA"/>
</dbReference>
<dbReference type="RefSeq" id="XP_022582809.1">
    <property type="nucleotide sequence ID" value="XM_022722467.1"/>
</dbReference>
<dbReference type="Gene3D" id="1.25.40.10">
    <property type="entry name" value="Tetratricopeptide repeat domain"/>
    <property type="match status" value="1"/>
</dbReference>
<protein>
    <recommendedName>
        <fullName evidence="2">Nephrocystin 3-like N-terminal domain-containing protein</fullName>
    </recommendedName>
</protein>
<keyword evidence="4" id="KW-1185">Reference proteome</keyword>
<dbReference type="AlphaFoldDB" id="A0A1L9SM28"/>
<sequence>MNPTKWGDRLQEIQAAEKQVEKYIQYDQKTQILHNLRQARETGSSLLAVVNKHYEYIEQHDQAEERSKFIQLFTPNPTQHNFEAYREYLDKIKTPLETTNSGVRSHPKFKKWQSGEQNLLLLAANPGAGKSVLLKSVLDELEGESDAVCSFFFKLNMGNQHKANIALCKILSELFRAREDLIAGVQDMVKTIDTEDMRFNISRLCEILKQATATVAPGSVTVLLDALDEVDTDQLEALLDQIRHFSDSPVRFLFTSRPIQRVLENFPQSELVLNVNEDTSCSESLSADIAKVAEDQLQHFFQEKKIRDKSLQSKLRDQVQDRVYANRTYLFVGLLYDYLNRQTPRIQLRSWLKVFQSLPSTAFETYRAFLDRIDEEDRPVVKTMLQILLAAQRPLTVTEMNIALEIKDSEEITSTEDLYVQDSKEYEALIHETCHFFLVIYDNRVHFIHQTVEDYLRPRQADDKRPDWLVEDLTDVKCHQTLMDICTRYISSPLLEGPAIDSLEDFLDAPMFTQAEYYHQYAMDPPGIKDYAVRQWLVHLDAIRQGENKEWSEVLDQVRQEYGQEFLAKAELAFCCSSLPAVKEIEVYRRTPVFSSPNRDDALSCLIPSLGLQYLRTGLHQGLTYAIELGQEVQLSGCSQDDSRRAQRLIDLSRTYVMRGLIDRRKEDIECSLDLSEQAIRITSPDHVNRSRALEARAAALGQGFILRFWGEEKINQAIEDIEMALNPVEHTITEQDSKYFSHTRAVILGNRYQSPNKHVGDLDEAIKSAQRAVDMISDMNPLRVVALRSLAILLGLHASETREKDHIARAIAIDRQALGKDRSQDSSLDRAGMLNVFARHLKLQYETSDTKDPAVLEEALHAARSSARLAQKTHVSYKYYHSAYQALRQLAKSEGLSLKDYPGDSESDSTI</sequence>
<keyword evidence="1" id="KW-0677">Repeat</keyword>
<organism evidence="3 4">
    <name type="scientific">Penicilliopsis zonata CBS 506.65</name>
    <dbReference type="NCBI Taxonomy" id="1073090"/>
    <lineage>
        <taxon>Eukaryota</taxon>
        <taxon>Fungi</taxon>
        <taxon>Dikarya</taxon>
        <taxon>Ascomycota</taxon>
        <taxon>Pezizomycotina</taxon>
        <taxon>Eurotiomycetes</taxon>
        <taxon>Eurotiomycetidae</taxon>
        <taxon>Eurotiales</taxon>
        <taxon>Aspergillaceae</taxon>
        <taxon>Penicilliopsis</taxon>
    </lineage>
</organism>
<dbReference type="PANTHER" id="PTHR10039">
    <property type="entry name" value="AMELOGENIN"/>
    <property type="match status" value="1"/>
</dbReference>
<dbReference type="InterPro" id="IPR027417">
    <property type="entry name" value="P-loop_NTPase"/>
</dbReference>
<reference evidence="4" key="1">
    <citation type="journal article" date="2017" name="Genome Biol.">
        <title>Comparative genomics reveals high biological diversity and specific adaptations in the industrially and medically important fungal genus Aspergillus.</title>
        <authorList>
            <person name="de Vries R.P."/>
            <person name="Riley R."/>
            <person name="Wiebenga A."/>
            <person name="Aguilar-Osorio G."/>
            <person name="Amillis S."/>
            <person name="Uchima C.A."/>
            <person name="Anderluh G."/>
            <person name="Asadollahi M."/>
            <person name="Askin M."/>
            <person name="Barry K."/>
            <person name="Battaglia E."/>
            <person name="Bayram O."/>
            <person name="Benocci T."/>
            <person name="Braus-Stromeyer S.A."/>
            <person name="Caldana C."/>
            <person name="Canovas D."/>
            <person name="Cerqueira G.C."/>
            <person name="Chen F."/>
            <person name="Chen W."/>
            <person name="Choi C."/>
            <person name="Clum A."/>
            <person name="Dos Santos R.A."/>
            <person name="Damasio A.R."/>
            <person name="Diallinas G."/>
            <person name="Emri T."/>
            <person name="Fekete E."/>
            <person name="Flipphi M."/>
            <person name="Freyberg S."/>
            <person name="Gallo A."/>
            <person name="Gournas C."/>
            <person name="Habgood R."/>
            <person name="Hainaut M."/>
            <person name="Harispe M.L."/>
            <person name="Henrissat B."/>
            <person name="Hilden K.S."/>
            <person name="Hope R."/>
            <person name="Hossain A."/>
            <person name="Karabika E."/>
            <person name="Karaffa L."/>
            <person name="Karanyi Z."/>
            <person name="Krasevec N."/>
            <person name="Kuo A."/>
            <person name="Kusch H."/>
            <person name="LaButti K."/>
            <person name="Lagendijk E.L."/>
            <person name="Lapidus A."/>
            <person name="Levasseur A."/>
            <person name="Lindquist E."/>
            <person name="Lipzen A."/>
            <person name="Logrieco A.F."/>
            <person name="MacCabe A."/>
            <person name="Maekelae M.R."/>
            <person name="Malavazi I."/>
            <person name="Melin P."/>
            <person name="Meyer V."/>
            <person name="Mielnichuk N."/>
            <person name="Miskei M."/>
            <person name="Molnar A.P."/>
            <person name="Mule G."/>
            <person name="Ngan C.Y."/>
            <person name="Orejas M."/>
            <person name="Orosz E."/>
            <person name="Ouedraogo J.P."/>
            <person name="Overkamp K.M."/>
            <person name="Park H.-S."/>
            <person name="Perrone G."/>
            <person name="Piumi F."/>
            <person name="Punt P.J."/>
            <person name="Ram A.F."/>
            <person name="Ramon A."/>
            <person name="Rauscher S."/>
            <person name="Record E."/>
            <person name="Riano-Pachon D.M."/>
            <person name="Robert V."/>
            <person name="Roehrig J."/>
            <person name="Ruller R."/>
            <person name="Salamov A."/>
            <person name="Salih N.S."/>
            <person name="Samson R.A."/>
            <person name="Sandor E."/>
            <person name="Sanguinetti M."/>
            <person name="Schuetze T."/>
            <person name="Sepcic K."/>
            <person name="Shelest E."/>
            <person name="Sherlock G."/>
            <person name="Sophianopoulou V."/>
            <person name="Squina F.M."/>
            <person name="Sun H."/>
            <person name="Susca A."/>
            <person name="Todd R.B."/>
            <person name="Tsang A."/>
            <person name="Unkles S.E."/>
            <person name="van de Wiele N."/>
            <person name="van Rossen-Uffink D."/>
            <person name="Oliveira J.V."/>
            <person name="Vesth T.C."/>
            <person name="Visser J."/>
            <person name="Yu J.-H."/>
            <person name="Zhou M."/>
            <person name="Andersen M.R."/>
            <person name="Archer D.B."/>
            <person name="Baker S.E."/>
            <person name="Benoit I."/>
            <person name="Brakhage A.A."/>
            <person name="Braus G.H."/>
            <person name="Fischer R."/>
            <person name="Frisvad J.C."/>
            <person name="Goldman G.H."/>
            <person name="Houbraken J."/>
            <person name="Oakley B."/>
            <person name="Pocsi I."/>
            <person name="Scazzocchio C."/>
            <person name="Seiboth B."/>
            <person name="vanKuyk P.A."/>
            <person name="Wortman J."/>
            <person name="Dyer P.S."/>
            <person name="Grigoriev I.V."/>
        </authorList>
    </citation>
    <scope>NUCLEOTIDE SEQUENCE [LARGE SCALE GENOMIC DNA]</scope>
    <source>
        <strain evidence="4">CBS 506.65</strain>
    </source>
</reference>
<dbReference type="OrthoDB" id="163438at2759"/>
<dbReference type="PANTHER" id="PTHR10039:SF17">
    <property type="entry name" value="FUNGAL STAND N-TERMINAL GOODBYE DOMAIN-CONTAINING PROTEIN-RELATED"/>
    <property type="match status" value="1"/>
</dbReference>
<evidence type="ECO:0000256" key="1">
    <source>
        <dbReference type="ARBA" id="ARBA00022737"/>
    </source>
</evidence>
<dbReference type="SUPFAM" id="SSF52540">
    <property type="entry name" value="P-loop containing nucleoside triphosphate hydrolases"/>
    <property type="match status" value="1"/>
</dbReference>
<dbReference type="STRING" id="1073090.A0A1L9SM28"/>
<dbReference type="InterPro" id="IPR011990">
    <property type="entry name" value="TPR-like_helical_dom_sf"/>
</dbReference>
<dbReference type="InterPro" id="IPR056884">
    <property type="entry name" value="NPHP3-like_N"/>
</dbReference>
<dbReference type="Pfam" id="PF24883">
    <property type="entry name" value="NPHP3_N"/>
    <property type="match status" value="1"/>
</dbReference>
<accession>A0A1L9SM28</accession>
<dbReference type="Gene3D" id="3.40.50.300">
    <property type="entry name" value="P-loop containing nucleotide triphosphate hydrolases"/>
    <property type="match status" value="1"/>
</dbReference>
<evidence type="ECO:0000259" key="2">
    <source>
        <dbReference type="Pfam" id="PF24883"/>
    </source>
</evidence>
<dbReference type="GeneID" id="34608932"/>
<name>A0A1L9SM28_9EURO</name>
<evidence type="ECO:0000313" key="3">
    <source>
        <dbReference type="EMBL" id="OJJ48299.1"/>
    </source>
</evidence>
<dbReference type="VEuPathDB" id="FungiDB:ASPZODRAFT_130276"/>
<evidence type="ECO:0000313" key="4">
    <source>
        <dbReference type="Proteomes" id="UP000184188"/>
    </source>
</evidence>
<gene>
    <name evidence="3" type="ORF">ASPZODRAFT_130276</name>
</gene>
<dbReference type="Proteomes" id="UP000184188">
    <property type="component" value="Unassembled WGS sequence"/>
</dbReference>
<feature type="domain" description="Nephrocystin 3-like N-terminal" evidence="2">
    <location>
        <begin position="103"/>
        <end position="257"/>
    </location>
</feature>
<proteinExistence type="predicted"/>